<evidence type="ECO:0000256" key="8">
    <source>
        <dbReference type="RuleBase" id="RU361185"/>
    </source>
</evidence>
<dbReference type="InterPro" id="IPR030458">
    <property type="entry name" value="Glyco_hydro_31_AS"/>
</dbReference>
<keyword evidence="4" id="KW-0732">Signal</keyword>
<sequence length="155" mass="17307">MAPTLCSSLMTLRSVLRTMIFSKATAGQAHHTGLTASTPPLSTDWWNGLFDYTVFKGTMVNNFIWKDMNEPSVFNGPEIIMPKDNLRFGGGEHRDLHNLNAFRRDIAWWQSSFLGSFYCVASYDPSLGVSGFPFTGPDVGGYFGNPDLLPRPRSY</sequence>
<gene>
    <name evidence="10" type="ORF">FOYG_15138</name>
</gene>
<keyword evidence="6" id="KW-0325">Glycoprotein</keyword>
<feature type="domain" description="Glycoside hydrolase family 31 TIM barrel" evidence="9">
    <location>
        <begin position="37"/>
        <end position="103"/>
    </location>
</feature>
<name>W9HQ15_FUSOX</name>
<dbReference type="InterPro" id="IPR017853">
    <property type="entry name" value="GH"/>
</dbReference>
<comment type="catalytic activity">
    <reaction evidence="1">
        <text>Hydrolysis of terminal, non-reducing (1-&gt;4)-linked alpha-D-glucose residues with release of alpha-D-glucose.</text>
        <dbReference type="EC" id="3.2.1.20"/>
    </reaction>
</comment>
<dbReference type="PROSITE" id="PS00129">
    <property type="entry name" value="GLYCOSYL_HYDROL_F31_1"/>
    <property type="match status" value="1"/>
</dbReference>
<evidence type="ECO:0000256" key="7">
    <source>
        <dbReference type="ARBA" id="ARBA00023295"/>
    </source>
</evidence>
<keyword evidence="7 8" id="KW-0326">Glycosidase</keyword>
<comment type="similarity">
    <text evidence="2 8">Belongs to the glycosyl hydrolase 31 family.</text>
</comment>
<dbReference type="PANTHER" id="PTHR22762">
    <property type="entry name" value="ALPHA-GLUCOSIDASE"/>
    <property type="match status" value="1"/>
</dbReference>
<dbReference type="AlphaFoldDB" id="W9HQ15"/>
<dbReference type="Pfam" id="PF01055">
    <property type="entry name" value="Glyco_hydro_31_2nd"/>
    <property type="match status" value="1"/>
</dbReference>
<evidence type="ECO:0000256" key="1">
    <source>
        <dbReference type="ARBA" id="ARBA00001657"/>
    </source>
</evidence>
<evidence type="ECO:0000313" key="10">
    <source>
        <dbReference type="EMBL" id="EWY83065.1"/>
    </source>
</evidence>
<organism evidence="10 11">
    <name type="scientific">Fusarium oxysporum NRRL 32931</name>
    <dbReference type="NCBI Taxonomy" id="660029"/>
    <lineage>
        <taxon>Eukaryota</taxon>
        <taxon>Fungi</taxon>
        <taxon>Dikarya</taxon>
        <taxon>Ascomycota</taxon>
        <taxon>Pezizomycotina</taxon>
        <taxon>Sordariomycetes</taxon>
        <taxon>Hypocreomycetidae</taxon>
        <taxon>Hypocreales</taxon>
        <taxon>Nectriaceae</taxon>
        <taxon>Fusarium</taxon>
        <taxon>Fusarium oxysporum species complex</taxon>
    </lineage>
</organism>
<dbReference type="Gene3D" id="3.20.20.80">
    <property type="entry name" value="Glycosidases"/>
    <property type="match status" value="1"/>
</dbReference>
<dbReference type="EC" id="3.2.1.20" evidence="3"/>
<dbReference type="PANTHER" id="PTHR22762:SF54">
    <property type="entry name" value="BCDNA.GH04962"/>
    <property type="match status" value="1"/>
</dbReference>
<evidence type="ECO:0000256" key="6">
    <source>
        <dbReference type="ARBA" id="ARBA00023180"/>
    </source>
</evidence>
<dbReference type="InterPro" id="IPR000322">
    <property type="entry name" value="Glyco_hydro_31_TIM"/>
</dbReference>
<dbReference type="EMBL" id="JH717848">
    <property type="protein sequence ID" value="EWY83065.1"/>
    <property type="molecule type" value="Genomic_DNA"/>
</dbReference>
<proteinExistence type="inferred from homology"/>
<dbReference type="GO" id="GO:0004558">
    <property type="term" value="F:alpha-1,4-glucosidase activity"/>
    <property type="evidence" value="ECO:0007669"/>
    <property type="project" value="UniProtKB-EC"/>
</dbReference>
<reference evidence="10 11" key="1">
    <citation type="submission" date="2011-06" db="EMBL/GenBank/DDBJ databases">
        <title>The Genome Sequence of Fusarium oxysporum FOSC 3-a.</title>
        <authorList>
            <consortium name="The Broad Institute Genome Sequencing Platform"/>
            <person name="Ma L.-J."/>
            <person name="Gale L.R."/>
            <person name="Schwartz D.C."/>
            <person name="Zhou S."/>
            <person name="Corby-Kistler H."/>
            <person name="Young S.K."/>
            <person name="Zeng Q."/>
            <person name="Gargeya S."/>
            <person name="Fitzgerald M."/>
            <person name="Haas B."/>
            <person name="Abouelleil A."/>
            <person name="Alvarado L."/>
            <person name="Arachchi H.M."/>
            <person name="Berlin A."/>
            <person name="Brown A."/>
            <person name="Chapman S.B."/>
            <person name="Chen Z."/>
            <person name="Dunbar C."/>
            <person name="Freedman E."/>
            <person name="Gearin G."/>
            <person name="Gellesch M."/>
            <person name="Goldberg J."/>
            <person name="Griggs A."/>
            <person name="Gujja S."/>
            <person name="Heiman D."/>
            <person name="Howarth C."/>
            <person name="Larson L."/>
            <person name="Lui A."/>
            <person name="MacDonald P.J.P."/>
            <person name="Mehta T."/>
            <person name="Montmayeur A."/>
            <person name="Murphy C."/>
            <person name="Neiman D."/>
            <person name="Pearson M."/>
            <person name="Priest M."/>
            <person name="Roberts A."/>
            <person name="Saif S."/>
            <person name="Shea T."/>
            <person name="Shenoy N."/>
            <person name="Sisk P."/>
            <person name="Stolte C."/>
            <person name="Sykes S."/>
            <person name="Wortman J."/>
            <person name="Nusbaum C."/>
            <person name="Birren B."/>
        </authorList>
    </citation>
    <scope>NUCLEOTIDE SEQUENCE [LARGE SCALE GENOMIC DNA]</scope>
    <source>
        <strain evidence="11">FOSC 3-a</strain>
    </source>
</reference>
<protein>
    <recommendedName>
        <fullName evidence="3">alpha-glucosidase</fullName>
        <ecNumber evidence="3">3.2.1.20</ecNumber>
    </recommendedName>
</protein>
<dbReference type="GO" id="GO:0006491">
    <property type="term" value="P:N-glycan processing"/>
    <property type="evidence" value="ECO:0007669"/>
    <property type="project" value="TreeGrafter"/>
</dbReference>
<dbReference type="HOGENOM" id="CLU_1695515_0_0_1"/>
<evidence type="ECO:0000256" key="2">
    <source>
        <dbReference type="ARBA" id="ARBA00007806"/>
    </source>
</evidence>
<dbReference type="GO" id="GO:0005975">
    <property type="term" value="P:carbohydrate metabolic process"/>
    <property type="evidence" value="ECO:0007669"/>
    <property type="project" value="InterPro"/>
</dbReference>
<dbReference type="Proteomes" id="UP000030753">
    <property type="component" value="Unassembled WGS sequence"/>
</dbReference>
<accession>W9HQ15</accession>
<evidence type="ECO:0000256" key="5">
    <source>
        <dbReference type="ARBA" id="ARBA00022801"/>
    </source>
</evidence>
<evidence type="ECO:0000259" key="9">
    <source>
        <dbReference type="Pfam" id="PF01055"/>
    </source>
</evidence>
<evidence type="ECO:0000256" key="4">
    <source>
        <dbReference type="ARBA" id="ARBA00022729"/>
    </source>
</evidence>
<dbReference type="SUPFAM" id="SSF51445">
    <property type="entry name" value="(Trans)glycosidases"/>
    <property type="match status" value="1"/>
</dbReference>
<evidence type="ECO:0000313" key="11">
    <source>
        <dbReference type="Proteomes" id="UP000030753"/>
    </source>
</evidence>
<keyword evidence="5 8" id="KW-0378">Hydrolase</keyword>
<evidence type="ECO:0000256" key="3">
    <source>
        <dbReference type="ARBA" id="ARBA00012741"/>
    </source>
</evidence>